<evidence type="ECO:0000313" key="2">
    <source>
        <dbReference type="EMBL" id="GAB1318870.1"/>
    </source>
</evidence>
<evidence type="ECO:0000256" key="1">
    <source>
        <dbReference type="SAM" id="MobiDB-lite"/>
    </source>
</evidence>
<comment type="caution">
    <text evidence="2">The sequence shown here is derived from an EMBL/GenBank/DDBJ whole genome shotgun (WGS) entry which is preliminary data.</text>
</comment>
<keyword evidence="3" id="KW-1185">Reference proteome</keyword>
<feature type="region of interest" description="Disordered" evidence="1">
    <location>
        <begin position="387"/>
        <end position="467"/>
    </location>
</feature>
<feature type="compositionally biased region" description="Polar residues" evidence="1">
    <location>
        <begin position="239"/>
        <end position="249"/>
    </location>
</feature>
<feature type="compositionally biased region" description="Basic and acidic residues" evidence="1">
    <location>
        <begin position="13"/>
        <end position="30"/>
    </location>
</feature>
<feature type="compositionally biased region" description="Low complexity" evidence="1">
    <location>
        <begin position="157"/>
        <end position="171"/>
    </location>
</feature>
<feature type="compositionally biased region" description="Basic and acidic residues" evidence="1">
    <location>
        <begin position="396"/>
        <end position="405"/>
    </location>
</feature>
<sequence>MSVFSMIKRGRQAAKEHRAEQAEKEKKEAAKPPYKHIPKHAAIDALSGGPAGWREQDRQRIVEQNRRRSAMTASGVGMSGMMTPVHAGMPRVSSSLSHVSYPSAYASPIVQVPRNHSYSNMPPGWTSQGGEMNYASIDMASSMSLKGKEVERIALDSSRTSRSSSRMSTSRVQFPLGNGDAAVFPAESSSNSSSSGDDLEMKPTRDSASTSVTRSSRPMSDIEPIHRLHPGHSRRVSDPNYSVAPSRSPHTPRANPLTPGIPPVPTLPPMQFGAALTTSGVSSSAASTASSVTIVPITSSPSVAVNMAAPVTVSTVVEPNTIPEVCVTPEPSSEEDFAHSTAPTTPSTIVAAPVMAESPGKRGRRISKMTRFSELETIKSNVSVVIEASDPSPMEPAKEKEDKRRPTATVTALPTSFDEASLPAPKAVVLPPPKPGKLYKGSSSASPKLVKKNRWSLRGNKSAAVAG</sequence>
<dbReference type="RefSeq" id="XP_070920600.1">
    <property type="nucleotide sequence ID" value="XM_071064499.1"/>
</dbReference>
<dbReference type="EMBL" id="BAAFSV010000005">
    <property type="protein sequence ID" value="GAB1318870.1"/>
    <property type="molecule type" value="Genomic_DNA"/>
</dbReference>
<dbReference type="GeneID" id="98179822"/>
<evidence type="ECO:0000313" key="3">
    <source>
        <dbReference type="Proteomes" id="UP001628179"/>
    </source>
</evidence>
<feature type="region of interest" description="Disordered" evidence="1">
    <location>
        <begin position="155"/>
        <end position="257"/>
    </location>
</feature>
<name>A0ABQ0GMU5_9PEZI</name>
<feature type="region of interest" description="Disordered" evidence="1">
    <location>
        <begin position="1"/>
        <end position="37"/>
    </location>
</feature>
<feature type="compositionally biased region" description="Polar residues" evidence="1">
    <location>
        <begin position="206"/>
        <end position="218"/>
    </location>
</feature>
<accession>A0ABQ0GMU5</accession>
<gene>
    <name evidence="2" type="ORF">MFIFM68171_09080</name>
</gene>
<reference evidence="2 3" key="1">
    <citation type="submission" date="2024-09" db="EMBL/GenBank/DDBJ databases">
        <title>Itraconazole resistance in Madurella fahalii resulting from another homologue of gene encoding cytochrome P450 14-alpha sterol demethylase (CYP51).</title>
        <authorList>
            <person name="Yoshioka I."/>
            <person name="Fahal A.H."/>
            <person name="Kaneko S."/>
            <person name="Yaguchi T."/>
        </authorList>
    </citation>
    <scope>NUCLEOTIDE SEQUENCE [LARGE SCALE GENOMIC DNA]</scope>
    <source>
        <strain evidence="2 3">IFM 68171</strain>
    </source>
</reference>
<organism evidence="2 3">
    <name type="scientific">Madurella fahalii</name>
    <dbReference type="NCBI Taxonomy" id="1157608"/>
    <lineage>
        <taxon>Eukaryota</taxon>
        <taxon>Fungi</taxon>
        <taxon>Dikarya</taxon>
        <taxon>Ascomycota</taxon>
        <taxon>Pezizomycotina</taxon>
        <taxon>Sordariomycetes</taxon>
        <taxon>Sordariomycetidae</taxon>
        <taxon>Sordariales</taxon>
        <taxon>Sordariales incertae sedis</taxon>
        <taxon>Madurella</taxon>
    </lineage>
</organism>
<dbReference type="Proteomes" id="UP001628179">
    <property type="component" value="Unassembled WGS sequence"/>
</dbReference>
<protein>
    <submittedName>
        <fullName evidence="2">Uncharacterized protein</fullName>
    </submittedName>
</protein>
<proteinExistence type="predicted"/>